<feature type="non-terminal residue" evidence="4">
    <location>
        <position position="1"/>
    </location>
</feature>
<evidence type="ECO:0000313" key="5">
    <source>
        <dbReference type="Proteomes" id="UP000799770"/>
    </source>
</evidence>
<evidence type="ECO:0000256" key="1">
    <source>
        <dbReference type="ARBA" id="ARBA00004123"/>
    </source>
</evidence>
<dbReference type="InterPro" id="IPR050936">
    <property type="entry name" value="AP-1-like"/>
</dbReference>
<dbReference type="GO" id="GO:0000976">
    <property type="term" value="F:transcription cis-regulatory region binding"/>
    <property type="evidence" value="ECO:0007669"/>
    <property type="project" value="InterPro"/>
</dbReference>
<dbReference type="Gene3D" id="1.20.5.170">
    <property type="match status" value="1"/>
</dbReference>
<dbReference type="SUPFAM" id="SSF57959">
    <property type="entry name" value="Leucine zipper domain"/>
    <property type="match status" value="1"/>
</dbReference>
<gene>
    <name evidence="4" type="ORF">BDV96DRAFT_453537</name>
</gene>
<keyword evidence="5" id="KW-1185">Reference proteome</keyword>
<comment type="subcellular location">
    <subcellularLocation>
        <location evidence="1">Nucleus</location>
    </subcellularLocation>
</comment>
<reference evidence="4" key="1">
    <citation type="journal article" date="2020" name="Stud. Mycol.">
        <title>101 Dothideomycetes genomes: a test case for predicting lifestyles and emergence of pathogens.</title>
        <authorList>
            <person name="Haridas S."/>
            <person name="Albert R."/>
            <person name="Binder M."/>
            <person name="Bloem J."/>
            <person name="Labutti K."/>
            <person name="Salamov A."/>
            <person name="Andreopoulos B."/>
            <person name="Baker S."/>
            <person name="Barry K."/>
            <person name="Bills G."/>
            <person name="Bluhm B."/>
            <person name="Cannon C."/>
            <person name="Castanera R."/>
            <person name="Culley D."/>
            <person name="Daum C."/>
            <person name="Ezra D."/>
            <person name="Gonzalez J."/>
            <person name="Henrissat B."/>
            <person name="Kuo A."/>
            <person name="Liang C."/>
            <person name="Lipzen A."/>
            <person name="Lutzoni F."/>
            <person name="Magnuson J."/>
            <person name="Mondo S."/>
            <person name="Nolan M."/>
            <person name="Ohm R."/>
            <person name="Pangilinan J."/>
            <person name="Park H.-J."/>
            <person name="Ramirez L."/>
            <person name="Alfaro M."/>
            <person name="Sun H."/>
            <person name="Tritt A."/>
            <person name="Yoshinaga Y."/>
            <person name="Zwiers L.-H."/>
            <person name="Turgeon B."/>
            <person name="Goodwin S."/>
            <person name="Spatafora J."/>
            <person name="Crous P."/>
            <person name="Grigoriev I."/>
        </authorList>
    </citation>
    <scope>NUCLEOTIDE SEQUENCE</scope>
    <source>
        <strain evidence="4">CBS 627.86</strain>
    </source>
</reference>
<proteinExistence type="predicted"/>
<dbReference type="PANTHER" id="PTHR40621:SF6">
    <property type="entry name" value="AP-1-LIKE TRANSCRIPTION FACTOR YAP1-RELATED"/>
    <property type="match status" value="1"/>
</dbReference>
<keyword evidence="2" id="KW-0539">Nucleus</keyword>
<organism evidence="4 5">
    <name type="scientific">Lophiotrema nucula</name>
    <dbReference type="NCBI Taxonomy" id="690887"/>
    <lineage>
        <taxon>Eukaryota</taxon>
        <taxon>Fungi</taxon>
        <taxon>Dikarya</taxon>
        <taxon>Ascomycota</taxon>
        <taxon>Pezizomycotina</taxon>
        <taxon>Dothideomycetes</taxon>
        <taxon>Pleosporomycetidae</taxon>
        <taxon>Pleosporales</taxon>
        <taxon>Lophiotremataceae</taxon>
        <taxon>Lophiotrema</taxon>
    </lineage>
</organism>
<dbReference type="Pfam" id="PF00170">
    <property type="entry name" value="bZIP_1"/>
    <property type="match status" value="1"/>
</dbReference>
<feature type="domain" description="BZIP" evidence="3">
    <location>
        <begin position="1"/>
        <end position="56"/>
    </location>
</feature>
<dbReference type="EMBL" id="ML977380">
    <property type="protein sequence ID" value="KAF2105472.1"/>
    <property type="molecule type" value="Genomic_DNA"/>
</dbReference>
<dbReference type="GO" id="GO:0090575">
    <property type="term" value="C:RNA polymerase II transcription regulator complex"/>
    <property type="evidence" value="ECO:0007669"/>
    <property type="project" value="TreeGrafter"/>
</dbReference>
<accession>A0A6A5YDW3</accession>
<dbReference type="GO" id="GO:0001228">
    <property type="term" value="F:DNA-binding transcription activator activity, RNA polymerase II-specific"/>
    <property type="evidence" value="ECO:0007669"/>
    <property type="project" value="TreeGrafter"/>
</dbReference>
<evidence type="ECO:0000259" key="3">
    <source>
        <dbReference type="PROSITE" id="PS50217"/>
    </source>
</evidence>
<feature type="non-terminal residue" evidence="4">
    <location>
        <position position="56"/>
    </location>
</feature>
<dbReference type="OrthoDB" id="3639912at2759"/>
<evidence type="ECO:0000256" key="2">
    <source>
        <dbReference type="ARBA" id="ARBA00023242"/>
    </source>
</evidence>
<dbReference type="PROSITE" id="PS50217">
    <property type="entry name" value="BZIP"/>
    <property type="match status" value="1"/>
</dbReference>
<dbReference type="InterPro" id="IPR046347">
    <property type="entry name" value="bZIP_sf"/>
</dbReference>
<dbReference type="AlphaFoldDB" id="A0A6A5YDW3"/>
<dbReference type="Proteomes" id="UP000799770">
    <property type="component" value="Unassembled WGS sequence"/>
</dbReference>
<sequence>RRREQNKAAQRAFKQRKEQHVQELEARLLALEKSSIEISGHNEALREHVESVQSDN</sequence>
<name>A0A6A5YDW3_9PLEO</name>
<evidence type="ECO:0000313" key="4">
    <source>
        <dbReference type="EMBL" id="KAF2105472.1"/>
    </source>
</evidence>
<dbReference type="InterPro" id="IPR004827">
    <property type="entry name" value="bZIP"/>
</dbReference>
<protein>
    <recommendedName>
        <fullName evidence="3">BZIP domain-containing protein</fullName>
    </recommendedName>
</protein>
<dbReference type="PANTHER" id="PTHR40621">
    <property type="entry name" value="TRANSCRIPTION FACTOR KAPC-RELATED"/>
    <property type="match status" value="1"/>
</dbReference>